<keyword evidence="2" id="KW-1185">Reference proteome</keyword>
<proteinExistence type="predicted"/>
<dbReference type="EMBL" id="JANJQO010000053">
    <property type="protein sequence ID" value="KAJ2982892.1"/>
    <property type="molecule type" value="Genomic_DNA"/>
</dbReference>
<evidence type="ECO:0000313" key="2">
    <source>
        <dbReference type="Proteomes" id="UP001143910"/>
    </source>
</evidence>
<dbReference type="Proteomes" id="UP001143910">
    <property type="component" value="Unassembled WGS sequence"/>
</dbReference>
<sequence>MTSLIFQFDLQESVRQGQLVPAPEATQSSMQRQEDLGRVQQIIATNQFKKLQKLPIHSAHMFFHSSFIKKVEILQIALVKASTDIVDRWFSDKAAKFTQRMPLEAREEDLLKWIATSNLVPQYSGRQGMWRPDLLLEQSDCGTVEPVICEINARFPYNAWLLVASLAKSLQDGLKLDKVKVRTTSDYSAIEESILGLYDLTKPLHVLMGESWKGLDVHDVIQLYKEKTNQNARIIYPHQLQLTPDSNSATGYHLSSLTAVGKNEKRRQVTERVWQVSLEINQPELGPLDPLILREVARICVNDFRSIFLVNDQRFMAIIREELESLTARSIIDAAEAQMLNDAIAPTYLPSGNTWPAAVTAASKDSLILKATRGGEGKGHIFGHSRSQEEWDSLLQESANTAQLETTYAVQTRVKQIAFDLRNYEEGPIDNRHVVGSFNVLNGKYHGLSGMRSARDFVLSLQPGGGGLVMAAFTNTTEE</sequence>
<protein>
    <submittedName>
        <fullName evidence="1">Uncharacterized protein</fullName>
    </submittedName>
</protein>
<comment type="caution">
    <text evidence="1">The sequence shown here is derived from an EMBL/GenBank/DDBJ whole genome shotgun (WGS) entry which is preliminary data.</text>
</comment>
<accession>A0ACC1NVF6</accession>
<evidence type="ECO:0000313" key="1">
    <source>
        <dbReference type="EMBL" id="KAJ2982892.1"/>
    </source>
</evidence>
<organism evidence="1 2">
    <name type="scientific">Zarea fungicola</name>
    <dbReference type="NCBI Taxonomy" id="93591"/>
    <lineage>
        <taxon>Eukaryota</taxon>
        <taxon>Fungi</taxon>
        <taxon>Dikarya</taxon>
        <taxon>Ascomycota</taxon>
        <taxon>Pezizomycotina</taxon>
        <taxon>Sordariomycetes</taxon>
        <taxon>Hypocreomycetidae</taxon>
        <taxon>Hypocreales</taxon>
        <taxon>Cordycipitaceae</taxon>
        <taxon>Zarea</taxon>
    </lineage>
</organism>
<gene>
    <name evidence="1" type="ORF">NQ176_g1098</name>
</gene>
<name>A0ACC1NVF6_9HYPO</name>
<reference evidence="1" key="1">
    <citation type="submission" date="2022-08" db="EMBL/GenBank/DDBJ databases">
        <title>Genome Sequence of Lecanicillium fungicola.</title>
        <authorList>
            <person name="Buettner E."/>
        </authorList>
    </citation>
    <scope>NUCLEOTIDE SEQUENCE</scope>
    <source>
        <strain evidence="1">Babe33</strain>
    </source>
</reference>